<keyword evidence="2" id="KW-1185">Reference proteome</keyword>
<dbReference type="PANTHER" id="PTHR35307:SF3">
    <property type="entry name" value="DUF4220 DOMAIN-CONTAINING PROTEIN"/>
    <property type="match status" value="1"/>
</dbReference>
<gene>
    <name evidence="1" type="ORF">AAHA92_03599</name>
</gene>
<comment type="caution">
    <text evidence="1">The sequence shown here is derived from an EMBL/GenBank/DDBJ whole genome shotgun (WGS) entry which is preliminary data.</text>
</comment>
<organism evidence="1 2">
    <name type="scientific">Salvia divinorum</name>
    <name type="common">Maria pastora</name>
    <name type="synonym">Diviner's sage</name>
    <dbReference type="NCBI Taxonomy" id="28513"/>
    <lineage>
        <taxon>Eukaryota</taxon>
        <taxon>Viridiplantae</taxon>
        <taxon>Streptophyta</taxon>
        <taxon>Embryophyta</taxon>
        <taxon>Tracheophyta</taxon>
        <taxon>Spermatophyta</taxon>
        <taxon>Magnoliopsida</taxon>
        <taxon>eudicotyledons</taxon>
        <taxon>Gunneridae</taxon>
        <taxon>Pentapetalae</taxon>
        <taxon>asterids</taxon>
        <taxon>lamiids</taxon>
        <taxon>Lamiales</taxon>
        <taxon>Lamiaceae</taxon>
        <taxon>Nepetoideae</taxon>
        <taxon>Mentheae</taxon>
        <taxon>Salviinae</taxon>
        <taxon>Salvia</taxon>
        <taxon>Salvia subgen. Calosphace</taxon>
    </lineage>
</organism>
<dbReference type="AlphaFoldDB" id="A0ABD1IHL6"/>
<dbReference type="Proteomes" id="UP001567538">
    <property type="component" value="Unassembled WGS sequence"/>
</dbReference>
<accession>A0ABD1IHL6</accession>
<reference evidence="1 2" key="1">
    <citation type="submission" date="2024-06" db="EMBL/GenBank/DDBJ databases">
        <title>A chromosome level genome sequence of Diviner's sage (Salvia divinorum).</title>
        <authorList>
            <person name="Ford S.A."/>
            <person name="Ro D.-K."/>
            <person name="Ness R.W."/>
            <person name="Phillips M.A."/>
        </authorList>
    </citation>
    <scope>NUCLEOTIDE SEQUENCE [LARGE SCALE GENOMIC DNA]</scope>
    <source>
        <strain evidence="1">SAF-2024a</strain>
        <tissue evidence="1">Leaf</tissue>
    </source>
</reference>
<evidence type="ECO:0000313" key="1">
    <source>
        <dbReference type="EMBL" id="KAL1568200.1"/>
    </source>
</evidence>
<protein>
    <recommendedName>
        <fullName evidence="3">FRIGIDA-like protein</fullName>
    </recommendedName>
</protein>
<sequence>MLAACLTNLVQVITLKCHRNGIKEREESVRRAAILLGESKGILEILQQREFPSLDIEKAAKIDEWRASIALVTENHLASASASSSDNSTTV</sequence>
<evidence type="ECO:0000313" key="2">
    <source>
        <dbReference type="Proteomes" id="UP001567538"/>
    </source>
</evidence>
<name>A0ABD1IHL6_SALDI</name>
<dbReference type="PANTHER" id="PTHR35307">
    <property type="entry name" value="PROTEIN, PUTATIVE-RELATED"/>
    <property type="match status" value="1"/>
</dbReference>
<dbReference type="EMBL" id="JBEAFC010000002">
    <property type="protein sequence ID" value="KAL1568200.1"/>
    <property type="molecule type" value="Genomic_DNA"/>
</dbReference>
<evidence type="ECO:0008006" key="3">
    <source>
        <dbReference type="Google" id="ProtNLM"/>
    </source>
</evidence>
<proteinExistence type="predicted"/>